<dbReference type="Proteomes" id="UP001652621">
    <property type="component" value="Unplaced"/>
</dbReference>
<protein>
    <submittedName>
        <fullName evidence="3">Uncharacterized protein LOC131801815</fullName>
    </submittedName>
</protein>
<dbReference type="RefSeq" id="XP_058976764.1">
    <property type="nucleotide sequence ID" value="XM_059120781.1"/>
</dbReference>
<accession>A0ABM3UTB2</accession>
<organism evidence="2 3">
    <name type="scientific">Musca domestica</name>
    <name type="common">House fly</name>
    <dbReference type="NCBI Taxonomy" id="7370"/>
    <lineage>
        <taxon>Eukaryota</taxon>
        <taxon>Metazoa</taxon>
        <taxon>Ecdysozoa</taxon>
        <taxon>Arthropoda</taxon>
        <taxon>Hexapoda</taxon>
        <taxon>Insecta</taxon>
        <taxon>Pterygota</taxon>
        <taxon>Neoptera</taxon>
        <taxon>Endopterygota</taxon>
        <taxon>Diptera</taxon>
        <taxon>Brachycera</taxon>
        <taxon>Muscomorpha</taxon>
        <taxon>Muscoidea</taxon>
        <taxon>Muscidae</taxon>
        <taxon>Musca</taxon>
    </lineage>
</organism>
<feature type="signal peptide" evidence="1">
    <location>
        <begin position="1"/>
        <end position="29"/>
    </location>
</feature>
<gene>
    <name evidence="3" type="primary">LOC131801815</name>
</gene>
<evidence type="ECO:0000313" key="3">
    <source>
        <dbReference type="RefSeq" id="XP_058976764.1"/>
    </source>
</evidence>
<proteinExistence type="predicted"/>
<keyword evidence="2" id="KW-1185">Reference proteome</keyword>
<reference evidence="3" key="1">
    <citation type="submission" date="2025-08" db="UniProtKB">
        <authorList>
            <consortium name="RefSeq"/>
        </authorList>
    </citation>
    <scope>IDENTIFICATION</scope>
    <source>
        <strain evidence="3">Aabys</strain>
        <tissue evidence="3">Whole body</tissue>
    </source>
</reference>
<evidence type="ECO:0000313" key="2">
    <source>
        <dbReference type="Proteomes" id="UP001652621"/>
    </source>
</evidence>
<dbReference type="GeneID" id="131801815"/>
<name>A0ABM3UTB2_MUSDO</name>
<keyword evidence="1" id="KW-0732">Signal</keyword>
<sequence length="106" mass="12404">MLMKWLRILMRLLMVASVIFILLPATVQCGPVPKVNEHEMLMPKVPQWHCLRYFKHDVLMMRRCRHLRVPTAPRLGDVKKLSQSLNYNFVKTSDNNKTPTTNSKNS</sequence>
<evidence type="ECO:0000256" key="1">
    <source>
        <dbReference type="SAM" id="SignalP"/>
    </source>
</evidence>
<feature type="chain" id="PRO_5046529290" evidence="1">
    <location>
        <begin position="30"/>
        <end position="106"/>
    </location>
</feature>